<dbReference type="PATRIC" id="fig|1227739.3.peg.3497"/>
<dbReference type="OrthoDB" id="887352at2"/>
<evidence type="ECO:0000313" key="2">
    <source>
        <dbReference type="Proteomes" id="UP000019423"/>
    </source>
</evidence>
<accession>W8F8K6</accession>
<name>W8F8K6_9BACT</name>
<dbReference type="STRING" id="1227739.Hsw_3331"/>
<sequence>MPLNTPKLEDDIFDLLTEQSERTENPAQARRDFARDLATAISAHIRTGTVTTTGTAATQTGTIA</sequence>
<reference evidence="1 2" key="1">
    <citation type="submission" date="2014-01" db="EMBL/GenBank/DDBJ databases">
        <title>Complete genome sequence of ionizing-radiation resistance bacterium Hymenobacter swuensis DY53.</title>
        <authorList>
            <person name="Jung J.-H."/>
            <person name="Jeong S.-W."/>
            <person name="Joe M.-H."/>
            <person name="Cho y.-j."/>
            <person name="Kim M.-K."/>
            <person name="Lim S.-Y."/>
        </authorList>
    </citation>
    <scope>NUCLEOTIDE SEQUENCE [LARGE SCALE GENOMIC DNA]</scope>
    <source>
        <strain evidence="1 2">DY53</strain>
    </source>
</reference>
<dbReference type="HOGENOM" id="CLU_2861693_0_0_10"/>
<gene>
    <name evidence="1" type="ORF">Hsw_3331</name>
</gene>
<dbReference type="KEGG" id="hsw:Hsw_3331"/>
<evidence type="ECO:0000313" key="1">
    <source>
        <dbReference type="EMBL" id="AHJ98926.1"/>
    </source>
</evidence>
<proteinExistence type="predicted"/>
<organism evidence="1 2">
    <name type="scientific">Hymenobacter swuensis DY53</name>
    <dbReference type="NCBI Taxonomy" id="1227739"/>
    <lineage>
        <taxon>Bacteria</taxon>
        <taxon>Pseudomonadati</taxon>
        <taxon>Bacteroidota</taxon>
        <taxon>Cytophagia</taxon>
        <taxon>Cytophagales</taxon>
        <taxon>Hymenobacteraceae</taxon>
        <taxon>Hymenobacter</taxon>
    </lineage>
</organism>
<dbReference type="AlphaFoldDB" id="W8F8K6"/>
<protein>
    <submittedName>
        <fullName evidence="1">Uncharacterized protein</fullName>
    </submittedName>
</protein>
<dbReference type="EMBL" id="CP007145">
    <property type="protein sequence ID" value="AHJ98926.1"/>
    <property type="molecule type" value="Genomic_DNA"/>
</dbReference>
<keyword evidence="2" id="KW-1185">Reference proteome</keyword>
<dbReference type="Proteomes" id="UP000019423">
    <property type="component" value="Chromosome"/>
</dbReference>
<dbReference type="RefSeq" id="WP_044003025.1">
    <property type="nucleotide sequence ID" value="NZ_CP007145.1"/>
</dbReference>